<evidence type="ECO:0000256" key="1">
    <source>
        <dbReference type="SAM" id="MobiDB-lite"/>
    </source>
</evidence>
<evidence type="ECO:0000313" key="3">
    <source>
        <dbReference type="Proteomes" id="UP000672032"/>
    </source>
</evidence>
<reference evidence="2" key="1">
    <citation type="submission" date="2020-10" db="EMBL/GenBank/DDBJ databases">
        <title>Genome Sequence of Monilinia vaccinii-corymbosi Sheds Light on Mummy Berry Disease Infection of Blueberry and Mating Type.</title>
        <authorList>
            <person name="Yow A.G."/>
            <person name="Zhang Y."/>
            <person name="Bansal K."/>
            <person name="Eacker S.M."/>
            <person name="Sullivan S."/>
            <person name="Liachko I."/>
            <person name="Cubeta M.A."/>
            <person name="Rollins J.A."/>
            <person name="Ashrafi H."/>
        </authorList>
    </citation>
    <scope>NUCLEOTIDE SEQUENCE</scope>
    <source>
        <strain evidence="2">RL-1</strain>
    </source>
</reference>
<dbReference type="AlphaFoldDB" id="A0A8A3PPR1"/>
<evidence type="ECO:0000313" key="2">
    <source>
        <dbReference type="EMBL" id="QSZ36806.1"/>
    </source>
</evidence>
<feature type="compositionally biased region" description="Basic and acidic residues" evidence="1">
    <location>
        <begin position="146"/>
        <end position="162"/>
    </location>
</feature>
<protein>
    <submittedName>
        <fullName evidence="2">Uncharacterized protein</fullName>
    </submittedName>
</protein>
<gene>
    <name evidence="2" type="ORF">DSL72_006689</name>
</gene>
<proteinExistence type="predicted"/>
<dbReference type="OrthoDB" id="3538635at2759"/>
<dbReference type="Proteomes" id="UP000672032">
    <property type="component" value="Chromosome 7"/>
</dbReference>
<name>A0A8A3PPR1_9HELO</name>
<feature type="region of interest" description="Disordered" evidence="1">
    <location>
        <begin position="125"/>
        <end position="177"/>
    </location>
</feature>
<organism evidence="2 3">
    <name type="scientific">Monilinia vaccinii-corymbosi</name>
    <dbReference type="NCBI Taxonomy" id="61207"/>
    <lineage>
        <taxon>Eukaryota</taxon>
        <taxon>Fungi</taxon>
        <taxon>Dikarya</taxon>
        <taxon>Ascomycota</taxon>
        <taxon>Pezizomycotina</taxon>
        <taxon>Leotiomycetes</taxon>
        <taxon>Helotiales</taxon>
        <taxon>Sclerotiniaceae</taxon>
        <taxon>Monilinia</taxon>
    </lineage>
</organism>
<sequence length="177" mass="20227">MPPPVQVVFQHQRHMKFLYYAAEVIGVQNLGSLCRMGIMLGKLGNDRPVGDLNHDLEIFQWSLNVLLSELDQADRYLEPHITLTVPATFEKSHVTIIHGDTTWEDWFDGHVAGLPLTNFNNDRKASDLDDDNDSVSSVRFPSPGGNKREEVPCSKKICKDSHQQMMRKPNENQEWEI</sequence>
<accession>A0A8A3PPR1</accession>
<dbReference type="EMBL" id="CP063411">
    <property type="protein sequence ID" value="QSZ36806.1"/>
    <property type="molecule type" value="Genomic_DNA"/>
</dbReference>
<keyword evidence="3" id="KW-1185">Reference proteome</keyword>